<evidence type="ECO:0000313" key="3">
    <source>
        <dbReference type="Proteomes" id="UP001172708"/>
    </source>
</evidence>
<dbReference type="RefSeq" id="WP_301143039.1">
    <property type="nucleotide sequence ID" value="NZ_JAUHQA010000001.1"/>
</dbReference>
<dbReference type="Gene3D" id="3.40.50.720">
    <property type="entry name" value="NAD(P)-binding Rossmann-like Domain"/>
    <property type="match status" value="1"/>
</dbReference>
<dbReference type="SUPFAM" id="SSF69572">
    <property type="entry name" value="Activating enzymes of the ubiquitin-like proteins"/>
    <property type="match status" value="1"/>
</dbReference>
<evidence type="ECO:0000259" key="1">
    <source>
        <dbReference type="Pfam" id="PF00899"/>
    </source>
</evidence>
<dbReference type="PANTHER" id="PTHR10953:SF102">
    <property type="entry name" value="ADENYLYLTRANSFERASE AND SULFURTRANSFERASE MOCS3"/>
    <property type="match status" value="1"/>
</dbReference>
<feature type="domain" description="THIF-type NAD/FAD binding fold" evidence="1">
    <location>
        <begin position="9"/>
        <end position="234"/>
    </location>
</feature>
<comment type="caution">
    <text evidence="2">The sequence shown here is derived from an EMBL/GenBank/DDBJ whole genome shotgun (WGS) entry which is preliminary data.</text>
</comment>
<dbReference type="Proteomes" id="UP001172708">
    <property type="component" value="Unassembled WGS sequence"/>
</dbReference>
<evidence type="ECO:0000313" key="2">
    <source>
        <dbReference type="EMBL" id="MDN4481401.1"/>
    </source>
</evidence>
<dbReference type="InterPro" id="IPR035985">
    <property type="entry name" value="Ubiquitin-activating_enz"/>
</dbReference>
<dbReference type="EMBL" id="JAUHQA010000001">
    <property type="protein sequence ID" value="MDN4481401.1"/>
    <property type="molecule type" value="Genomic_DNA"/>
</dbReference>
<reference evidence="2" key="1">
    <citation type="submission" date="2023-06" db="EMBL/GenBank/DDBJ databases">
        <title>Egi l300058.</title>
        <authorList>
            <person name="Gao L."/>
            <person name="Fang B.-Z."/>
            <person name="Li W.-J."/>
        </authorList>
    </citation>
    <scope>NUCLEOTIDE SEQUENCE</scope>
    <source>
        <strain evidence="2">EGI L300058</strain>
    </source>
</reference>
<dbReference type="PANTHER" id="PTHR10953">
    <property type="entry name" value="UBIQUITIN-ACTIVATING ENZYME E1"/>
    <property type="match status" value="1"/>
</dbReference>
<dbReference type="InterPro" id="IPR045886">
    <property type="entry name" value="ThiF/MoeB/HesA"/>
</dbReference>
<dbReference type="InterPro" id="IPR000594">
    <property type="entry name" value="ThiF_NAD_FAD-bd"/>
</dbReference>
<accession>A0ABT8GJF5</accession>
<organism evidence="2 3">
    <name type="scientific">Demequina muriae</name>
    <dbReference type="NCBI Taxonomy" id="3051664"/>
    <lineage>
        <taxon>Bacteria</taxon>
        <taxon>Bacillati</taxon>
        <taxon>Actinomycetota</taxon>
        <taxon>Actinomycetes</taxon>
        <taxon>Micrococcales</taxon>
        <taxon>Demequinaceae</taxon>
        <taxon>Demequina</taxon>
    </lineage>
</organism>
<proteinExistence type="predicted"/>
<protein>
    <submittedName>
        <fullName evidence="2">HesA/MoeB/ThiF family protein</fullName>
    </submittedName>
</protein>
<dbReference type="Pfam" id="PF00899">
    <property type="entry name" value="ThiF"/>
    <property type="match status" value="1"/>
</dbReference>
<dbReference type="CDD" id="cd00757">
    <property type="entry name" value="ThiF_MoeB_HesA_family"/>
    <property type="match status" value="1"/>
</dbReference>
<sequence>MTRSAPDPYSRQRGLSGFGEAGQRALAGASVAIVGVGGLGCPVAQYLAAAGVGHLTLIDADHVSLTNLHRQILFGPDDVGRPKVHAAVRPLRLLAPGLDLQPVVRRLDASNAADLLAGHDAIVDSTDTFSSRLAVADAAEALGIPVAWGAVQGWHGQVTVFSGRARMRDLFPEEPPEALDACEGGAVLGTLCGQVGAAMATEALKLASGAGTSLAGILAMVDARTGRWREIPLTPVAPRREAASAGS</sequence>
<gene>
    <name evidence="2" type="ORF">QQX02_10740</name>
</gene>
<name>A0ABT8GJF5_9MICO</name>
<keyword evidence="3" id="KW-1185">Reference proteome</keyword>